<feature type="transmembrane region" description="Helical" evidence="5">
    <location>
        <begin position="124"/>
        <end position="144"/>
    </location>
</feature>
<organism evidence="6 7">
    <name type="scientific">Streptomyces olivochromogenes</name>
    <dbReference type="NCBI Taxonomy" id="1963"/>
    <lineage>
        <taxon>Bacteria</taxon>
        <taxon>Bacillati</taxon>
        <taxon>Actinomycetota</taxon>
        <taxon>Actinomycetes</taxon>
        <taxon>Kitasatosporales</taxon>
        <taxon>Streptomycetaceae</taxon>
        <taxon>Streptomyces</taxon>
    </lineage>
</organism>
<comment type="subcellular location">
    <subcellularLocation>
        <location evidence="1">Membrane</location>
        <topology evidence="1">Multi-pass membrane protein</topology>
    </subcellularLocation>
</comment>
<comment type="caution">
    <text evidence="6">The sequence shown here is derived from an EMBL/GenBank/DDBJ whole genome shotgun (WGS) entry which is preliminary data.</text>
</comment>
<name>A0A250V918_STROL</name>
<dbReference type="InterPro" id="IPR032808">
    <property type="entry name" value="DoxX"/>
</dbReference>
<proteinExistence type="predicted"/>
<keyword evidence="7" id="KW-1185">Reference proteome</keyword>
<sequence>MSETTVPVTTLAATSASSASSASPTSASSLKTRGRGARISLGALQIVLGLFYAFASALPKLIAHPSAAEAFDKLGWGSTGMYLIGALELAGGLALLVPLLSSVAAVALSALMVGAFVVNVTVVHGPYVVTPLILILPLALIAWARRGHTTELVRWLRRRA</sequence>
<evidence type="ECO:0000313" key="7">
    <source>
        <dbReference type="Proteomes" id="UP000217446"/>
    </source>
</evidence>
<keyword evidence="3 5" id="KW-1133">Transmembrane helix</keyword>
<gene>
    <name evidence="6" type="ORF">SO3561_02100</name>
</gene>
<dbReference type="GO" id="GO:0016020">
    <property type="term" value="C:membrane"/>
    <property type="evidence" value="ECO:0007669"/>
    <property type="project" value="UniProtKB-SubCell"/>
</dbReference>
<reference evidence="7" key="1">
    <citation type="submission" date="2017-05" db="EMBL/GenBank/DDBJ databases">
        <title>Streptomyces olivochromogenes NBRC 3561 whole genome shotgun sequence.</title>
        <authorList>
            <person name="Dohra H."/>
            <person name="Kodani S."/>
        </authorList>
    </citation>
    <scope>NUCLEOTIDE SEQUENCE [LARGE SCALE GENOMIC DNA]</scope>
    <source>
        <strain evidence="7">NBRC 3561</strain>
    </source>
</reference>
<keyword evidence="4 5" id="KW-0472">Membrane</keyword>
<dbReference type="Pfam" id="PF13564">
    <property type="entry name" value="DoxX_2"/>
    <property type="match status" value="1"/>
</dbReference>
<evidence type="ECO:0000256" key="5">
    <source>
        <dbReference type="SAM" id="Phobius"/>
    </source>
</evidence>
<feature type="transmembrane region" description="Helical" evidence="5">
    <location>
        <begin position="93"/>
        <end position="118"/>
    </location>
</feature>
<dbReference type="EMBL" id="BDQI01000003">
    <property type="protein sequence ID" value="GAX50602.1"/>
    <property type="molecule type" value="Genomic_DNA"/>
</dbReference>
<evidence type="ECO:0000313" key="6">
    <source>
        <dbReference type="EMBL" id="GAX50602.1"/>
    </source>
</evidence>
<accession>A0A250V918</accession>
<evidence type="ECO:0000256" key="1">
    <source>
        <dbReference type="ARBA" id="ARBA00004141"/>
    </source>
</evidence>
<protein>
    <submittedName>
        <fullName evidence="6">Membrane protein</fullName>
    </submittedName>
</protein>
<evidence type="ECO:0000256" key="3">
    <source>
        <dbReference type="ARBA" id="ARBA00022989"/>
    </source>
</evidence>
<evidence type="ECO:0000256" key="4">
    <source>
        <dbReference type="ARBA" id="ARBA00023136"/>
    </source>
</evidence>
<keyword evidence="2 5" id="KW-0812">Transmembrane</keyword>
<feature type="transmembrane region" description="Helical" evidence="5">
    <location>
        <begin position="37"/>
        <end position="55"/>
    </location>
</feature>
<dbReference type="STRING" id="1963.AQJ27_08345"/>
<dbReference type="AlphaFoldDB" id="A0A250V918"/>
<dbReference type="Proteomes" id="UP000217446">
    <property type="component" value="Unassembled WGS sequence"/>
</dbReference>
<dbReference type="RefSeq" id="WP_067364016.1">
    <property type="nucleotide sequence ID" value="NZ_BDQI01000003.1"/>
</dbReference>
<evidence type="ECO:0000256" key="2">
    <source>
        <dbReference type="ARBA" id="ARBA00022692"/>
    </source>
</evidence>